<evidence type="ECO:0000313" key="3">
    <source>
        <dbReference type="Proteomes" id="UP000800038"/>
    </source>
</evidence>
<gene>
    <name evidence="2" type="ORF">EJ02DRAFT_341192</name>
</gene>
<organism evidence="2 3">
    <name type="scientific">Clathrospora elynae</name>
    <dbReference type="NCBI Taxonomy" id="706981"/>
    <lineage>
        <taxon>Eukaryota</taxon>
        <taxon>Fungi</taxon>
        <taxon>Dikarya</taxon>
        <taxon>Ascomycota</taxon>
        <taxon>Pezizomycotina</taxon>
        <taxon>Dothideomycetes</taxon>
        <taxon>Pleosporomycetidae</taxon>
        <taxon>Pleosporales</taxon>
        <taxon>Diademaceae</taxon>
        <taxon>Clathrospora</taxon>
    </lineage>
</organism>
<evidence type="ECO:0000256" key="1">
    <source>
        <dbReference type="SAM" id="MobiDB-lite"/>
    </source>
</evidence>
<dbReference type="AlphaFoldDB" id="A0A6A5SYC0"/>
<dbReference type="Pfam" id="PF14328">
    <property type="entry name" value="DUF4385"/>
    <property type="match status" value="1"/>
</dbReference>
<feature type="region of interest" description="Disordered" evidence="1">
    <location>
        <begin position="86"/>
        <end position="111"/>
    </location>
</feature>
<accession>A0A6A5SYC0</accession>
<protein>
    <submittedName>
        <fullName evidence="2">Uncharacterized protein</fullName>
    </submittedName>
</protein>
<dbReference type="Proteomes" id="UP000800038">
    <property type="component" value="Unassembled WGS sequence"/>
</dbReference>
<dbReference type="InterPro" id="IPR025494">
    <property type="entry name" value="DUF4385"/>
</dbReference>
<reference evidence="2" key="1">
    <citation type="journal article" date="2020" name="Stud. Mycol.">
        <title>101 Dothideomycetes genomes: a test case for predicting lifestyles and emergence of pathogens.</title>
        <authorList>
            <person name="Haridas S."/>
            <person name="Albert R."/>
            <person name="Binder M."/>
            <person name="Bloem J."/>
            <person name="Labutti K."/>
            <person name="Salamov A."/>
            <person name="Andreopoulos B."/>
            <person name="Baker S."/>
            <person name="Barry K."/>
            <person name="Bills G."/>
            <person name="Bluhm B."/>
            <person name="Cannon C."/>
            <person name="Castanera R."/>
            <person name="Culley D."/>
            <person name="Daum C."/>
            <person name="Ezra D."/>
            <person name="Gonzalez J."/>
            <person name="Henrissat B."/>
            <person name="Kuo A."/>
            <person name="Liang C."/>
            <person name="Lipzen A."/>
            <person name="Lutzoni F."/>
            <person name="Magnuson J."/>
            <person name="Mondo S."/>
            <person name="Nolan M."/>
            <person name="Ohm R."/>
            <person name="Pangilinan J."/>
            <person name="Park H.-J."/>
            <person name="Ramirez L."/>
            <person name="Alfaro M."/>
            <person name="Sun H."/>
            <person name="Tritt A."/>
            <person name="Yoshinaga Y."/>
            <person name="Zwiers L.-H."/>
            <person name="Turgeon B."/>
            <person name="Goodwin S."/>
            <person name="Spatafora J."/>
            <person name="Crous P."/>
            <person name="Grigoriev I."/>
        </authorList>
    </citation>
    <scope>NUCLEOTIDE SEQUENCE</scope>
    <source>
        <strain evidence="2">CBS 161.51</strain>
    </source>
</reference>
<sequence length="162" mass="18977">MPTQPLTKAQRMSYRIGRGETGVLTFEPYKSEILPLWRFKTVLVARKSSSAIYAKFLEYEKEDDFIGMDMSRKFLQMGMTRAKRYANHKGGRKYDKQSGQELEKSKGHEGMEEKAEASAVFRAVWERAKEFEGYVVKKEVFMKEQKEWDKARKKEAKQEVKG</sequence>
<dbReference type="OrthoDB" id="2589819at2759"/>
<name>A0A6A5SYC0_9PLEO</name>
<keyword evidence="3" id="KW-1185">Reference proteome</keyword>
<dbReference type="EMBL" id="ML976017">
    <property type="protein sequence ID" value="KAF1944379.1"/>
    <property type="molecule type" value="Genomic_DNA"/>
</dbReference>
<evidence type="ECO:0000313" key="2">
    <source>
        <dbReference type="EMBL" id="KAF1944379.1"/>
    </source>
</evidence>
<proteinExistence type="predicted"/>
<feature type="compositionally biased region" description="Basic and acidic residues" evidence="1">
    <location>
        <begin position="92"/>
        <end position="111"/>
    </location>
</feature>